<name>A0A245ZKN4_9SPHN</name>
<dbReference type="OrthoDB" id="9795402at2"/>
<reference evidence="2 3" key="1">
    <citation type="submission" date="2017-03" db="EMBL/GenBank/DDBJ databases">
        <title>Genome sequence of Sphingomonas dokdonensis DSM 21029.</title>
        <authorList>
            <person name="Poehlein A."/>
            <person name="Wuebbeler J.H."/>
            <person name="Steinbuechel A."/>
            <person name="Daniel R."/>
        </authorList>
    </citation>
    <scope>NUCLEOTIDE SEQUENCE [LARGE SCALE GENOMIC DNA]</scope>
    <source>
        <strain evidence="2 3">DSM 21029</strain>
    </source>
</reference>
<dbReference type="CDD" id="cd07344">
    <property type="entry name" value="M48_yhfN_like"/>
    <property type="match status" value="1"/>
</dbReference>
<sequence>MTDDIDIFRHPAARRIKLAFDPATGRFRLTVPKRASLAKARAWVAENIQWMAEQRAQLPQARPFVPGAELPFGDETLVIDWQEGPSRLIRRVDNRLVASGAEVTLPRRVEAWLRREALRLLEEDTAFYAARAGVNITRVAIGDPRGRWGSCSSSGTIRYSWRLVIAPTAVRRATAAHEVAHRIHMNHSAAFHTLVETLYGSDPTPHRHWLRTNGAALHWYGRSSAGGGG</sequence>
<comment type="caution">
    <text evidence="2">The sequence shown here is derived from an EMBL/GenBank/DDBJ whole genome shotgun (WGS) entry which is preliminary data.</text>
</comment>
<feature type="domain" description="YgjP-like metallopeptidase" evidence="1">
    <location>
        <begin position="20"/>
        <end position="212"/>
    </location>
</feature>
<dbReference type="Proteomes" id="UP000197290">
    <property type="component" value="Unassembled WGS sequence"/>
</dbReference>
<dbReference type="EMBL" id="NBBI01000003">
    <property type="protein sequence ID" value="OWK30294.1"/>
    <property type="molecule type" value="Genomic_DNA"/>
</dbReference>
<proteinExistence type="predicted"/>
<organism evidence="2 3">
    <name type="scientific">Sphingomonas dokdonensis</name>
    <dbReference type="NCBI Taxonomy" id="344880"/>
    <lineage>
        <taxon>Bacteria</taxon>
        <taxon>Pseudomonadati</taxon>
        <taxon>Pseudomonadota</taxon>
        <taxon>Alphaproteobacteria</taxon>
        <taxon>Sphingomonadales</taxon>
        <taxon>Sphingomonadaceae</taxon>
        <taxon>Sphingomonas</taxon>
    </lineage>
</organism>
<keyword evidence="3" id="KW-1185">Reference proteome</keyword>
<dbReference type="PANTHER" id="PTHR30399:SF1">
    <property type="entry name" value="UTP PYROPHOSPHATASE"/>
    <property type="match status" value="1"/>
</dbReference>
<dbReference type="Pfam" id="PF01863">
    <property type="entry name" value="YgjP-like"/>
    <property type="match status" value="1"/>
</dbReference>
<dbReference type="PANTHER" id="PTHR30399">
    <property type="entry name" value="UNCHARACTERIZED PROTEIN YGJP"/>
    <property type="match status" value="1"/>
</dbReference>
<accession>A0A245ZKN4</accession>
<dbReference type="InterPro" id="IPR002725">
    <property type="entry name" value="YgjP-like_metallopeptidase"/>
</dbReference>
<evidence type="ECO:0000313" key="3">
    <source>
        <dbReference type="Proteomes" id="UP000197290"/>
    </source>
</evidence>
<evidence type="ECO:0000259" key="1">
    <source>
        <dbReference type="Pfam" id="PF01863"/>
    </source>
</evidence>
<dbReference type="Gene3D" id="3.30.2010.10">
    <property type="entry name" value="Metalloproteases ('zincins'), catalytic domain"/>
    <property type="match status" value="1"/>
</dbReference>
<protein>
    <recommendedName>
        <fullName evidence="1">YgjP-like metallopeptidase domain-containing protein</fullName>
    </recommendedName>
</protein>
<dbReference type="InterPro" id="IPR053136">
    <property type="entry name" value="UTP_pyrophosphatase-like"/>
</dbReference>
<dbReference type="AlphaFoldDB" id="A0A245ZKN4"/>
<gene>
    <name evidence="2" type="ORF">SPDO_19790</name>
</gene>
<dbReference type="RefSeq" id="WP_088367295.1">
    <property type="nucleotide sequence ID" value="NZ_NBBI01000003.1"/>
</dbReference>
<evidence type="ECO:0000313" key="2">
    <source>
        <dbReference type="EMBL" id="OWK30294.1"/>
    </source>
</evidence>